<dbReference type="AlphaFoldDB" id="G9NBB2"/>
<protein>
    <submittedName>
        <fullName evidence="1">Uncharacterized protein</fullName>
    </submittedName>
</protein>
<comment type="caution">
    <text evidence="1">The sequence shown here is derived from an EMBL/GenBank/DDBJ whole genome shotgun (WGS) entry which is preliminary data.</text>
</comment>
<dbReference type="GeneID" id="25796667"/>
<dbReference type="eggNOG" id="ENOG502RD9U">
    <property type="taxonomic scope" value="Eukaryota"/>
</dbReference>
<dbReference type="OrthoDB" id="5416097at2759"/>
<accession>G9NBB2</accession>
<dbReference type="RefSeq" id="XP_013950317.1">
    <property type="nucleotide sequence ID" value="XM_014094842.1"/>
</dbReference>
<reference evidence="1 2" key="1">
    <citation type="journal article" date="2011" name="Genome Biol.">
        <title>Comparative genome sequence analysis underscores mycoparasitism as the ancestral life style of Trichoderma.</title>
        <authorList>
            <person name="Kubicek C.P."/>
            <person name="Herrera-Estrella A."/>
            <person name="Seidl-Seiboth V."/>
            <person name="Martinez D.A."/>
            <person name="Druzhinina I.S."/>
            <person name="Thon M."/>
            <person name="Zeilinger S."/>
            <person name="Casas-Flores S."/>
            <person name="Horwitz B.A."/>
            <person name="Mukherjee P.K."/>
            <person name="Mukherjee M."/>
            <person name="Kredics L."/>
            <person name="Alcaraz L.D."/>
            <person name="Aerts A."/>
            <person name="Antal Z."/>
            <person name="Atanasova L."/>
            <person name="Cervantes-Badillo M.G."/>
            <person name="Challacombe J."/>
            <person name="Chertkov O."/>
            <person name="McCluskey K."/>
            <person name="Coulpier F."/>
            <person name="Deshpande N."/>
            <person name="von Doehren H."/>
            <person name="Ebbole D.J."/>
            <person name="Esquivel-Naranjo E.U."/>
            <person name="Fekete E."/>
            <person name="Flipphi M."/>
            <person name="Glaser F."/>
            <person name="Gomez-Rodriguez E.Y."/>
            <person name="Gruber S."/>
            <person name="Han C."/>
            <person name="Henrissat B."/>
            <person name="Hermosa R."/>
            <person name="Hernandez-Onate M."/>
            <person name="Karaffa L."/>
            <person name="Kosti I."/>
            <person name="Le Crom S."/>
            <person name="Lindquist E."/>
            <person name="Lucas S."/>
            <person name="Luebeck M."/>
            <person name="Luebeck P.S."/>
            <person name="Margeot A."/>
            <person name="Metz B."/>
            <person name="Misra M."/>
            <person name="Nevalainen H."/>
            <person name="Omann M."/>
            <person name="Packer N."/>
            <person name="Perrone G."/>
            <person name="Uresti-Rivera E.E."/>
            <person name="Salamov A."/>
            <person name="Schmoll M."/>
            <person name="Seiboth B."/>
            <person name="Shapiro H."/>
            <person name="Sukno S."/>
            <person name="Tamayo-Ramos J.A."/>
            <person name="Tisch D."/>
            <person name="Wiest A."/>
            <person name="Wilkinson H.H."/>
            <person name="Zhang M."/>
            <person name="Coutinho P.M."/>
            <person name="Kenerley C.M."/>
            <person name="Monte E."/>
            <person name="Baker S.E."/>
            <person name="Grigoriev I.V."/>
        </authorList>
    </citation>
    <scope>NUCLEOTIDE SEQUENCE [LARGE SCALE GENOMIC DNA]</scope>
    <source>
        <strain evidence="2">Gv29-8 / FGSC 10586</strain>
    </source>
</reference>
<dbReference type="VEuPathDB" id="FungiDB:TRIVIDRAFT_65061"/>
<keyword evidence="2" id="KW-1185">Reference proteome</keyword>
<organism evidence="1 2">
    <name type="scientific">Hypocrea virens (strain Gv29-8 / FGSC 10586)</name>
    <name type="common">Gliocladium virens</name>
    <name type="synonym">Trichoderma virens</name>
    <dbReference type="NCBI Taxonomy" id="413071"/>
    <lineage>
        <taxon>Eukaryota</taxon>
        <taxon>Fungi</taxon>
        <taxon>Dikarya</taxon>
        <taxon>Ascomycota</taxon>
        <taxon>Pezizomycotina</taxon>
        <taxon>Sordariomycetes</taxon>
        <taxon>Hypocreomycetidae</taxon>
        <taxon>Hypocreales</taxon>
        <taxon>Hypocreaceae</taxon>
        <taxon>Trichoderma</taxon>
    </lineage>
</organism>
<dbReference type="InParanoid" id="G9NBB2"/>
<dbReference type="HOGENOM" id="CLU_039755_2_1_1"/>
<evidence type="ECO:0000313" key="2">
    <source>
        <dbReference type="Proteomes" id="UP000007115"/>
    </source>
</evidence>
<sequence>MTLLPNCGGVMRGGALQRFIKAQPTHATLDALLPMKELPLKLELIRELEKLVKTDLMSSDNMFHFTNLQLSALSVMSIDTLQDLVKSLIRCLHIISHYTPQLQLPLLIQGKLLRCESRGVPQVSESSDNNIHQSANESEKCYLRDQRACVLTKATDARACAIIPFTLTASQENISTFTNSMFYSDILGHTTRANIGRIMHSQPLGGLNKSWNMLCLHPTLCTWWSQCLFGLKYLGFVTNGDGSSVAVQIQFYWMPRNWVKPQELAEPPYDEAIDAMLQTVVADEQRDSFPDLESGKIFEVLIDNEEEALKMKVALECQWVAVRIAALSGAARVWDLGLDVQEDADVYDTGSLDSSDSED</sequence>
<proteinExistence type="predicted"/>
<gene>
    <name evidence="1" type="ORF">TRIVIDRAFT_65061</name>
</gene>
<dbReference type="Proteomes" id="UP000007115">
    <property type="component" value="Unassembled WGS sequence"/>
</dbReference>
<name>G9NBB2_HYPVG</name>
<dbReference type="EMBL" id="ABDF02000091">
    <property type="protein sequence ID" value="EHK16119.1"/>
    <property type="molecule type" value="Genomic_DNA"/>
</dbReference>
<evidence type="ECO:0000313" key="1">
    <source>
        <dbReference type="EMBL" id="EHK16119.1"/>
    </source>
</evidence>